<dbReference type="Pfam" id="PF13196">
    <property type="entry name" value="DUF4012"/>
    <property type="match status" value="1"/>
</dbReference>
<organism evidence="1 2">
    <name type="scientific">Candidatus Uhrbacteria bacterium GW2011_GWA2_53_10</name>
    <dbReference type="NCBI Taxonomy" id="1618980"/>
    <lineage>
        <taxon>Bacteria</taxon>
        <taxon>Candidatus Uhriibacteriota</taxon>
    </lineage>
</organism>
<dbReference type="Proteomes" id="UP000034711">
    <property type="component" value="Unassembled WGS sequence"/>
</dbReference>
<evidence type="ECO:0000313" key="2">
    <source>
        <dbReference type="Proteomes" id="UP000034711"/>
    </source>
</evidence>
<sequence>MEDSQRPARKSKPFLRTINAKTSGAKFGALLQRRRLARQIVETSLDTSIPTLFRARENSHTPLPIHTSPVSRLSPFVVHLDRVPEPSEILDQETVRHVRINFLEGRPVFQSETRPMNELELVPHEVSSQLMETIFEELQAAPWVLPRFHSFPFRFHFPAPPEVLVHNKLSARLSLPTLEAPSAPTNLLQSFDLPEHDEEEEAERVTWSLPHGFQKAIGFFVLLSFAFVLPLHAMRMVGELREASGEITRTSEGALSALSQGAQAALAQDSATASQAFKQANRRFSAAQDTVTSLGQTTELLLSVLPTTKTKYRSGRNLLKVGQSLATAGERLSEGFTALERQPSSTITTRLALLSTYARAALPALVEAENALENFDPATIPEEYRAKLEELRSTLPALRASLDEFLEFAEEAHALLGGDGTKRYLLVFQNNTELRPTGGFMGSFAEVSLSEGRVEHWNVPTGGTYDLQGSIREMSAAPQPLRLLKARWEFQDANWFPDFPTSARQMIDMFESSGGPTVDGVIALNATLLVQLLGVLGPVDMPDYGREITAANFLTETQKIVELEYDRKENKPKAFIGDLANVLLARASEGTTEDFFGMLDILNRSLAERDVQVYLREEALQRRVRSLGWSGEVRAADGDYLLVVHTNLGGGKTDGVMGETIDVDVAVENDGGITNTVTIARTHYGTPNSLFTGVNNVDYLRLYVPRGSELLSARGFSIPDRLLFEEADDAWGTDEDLVYAEQTHRTHAASQTDVYEEQGKTVFGNWVQTKPGMTSTVVFTYRLPFALQTASVSPTSFLEHVKKIAGLASTDRYTFTLQKQAGVLDRTTTLRLHLPDSLHTLWSSGDPAGSSFSNRTDHFFGALLEPGTLPHSL</sequence>
<comment type="caution">
    <text evidence="1">The sequence shown here is derived from an EMBL/GenBank/DDBJ whole genome shotgun (WGS) entry which is preliminary data.</text>
</comment>
<proteinExistence type="predicted"/>
<dbReference type="AlphaFoldDB" id="A0A0G1XQX4"/>
<evidence type="ECO:0008006" key="3">
    <source>
        <dbReference type="Google" id="ProtNLM"/>
    </source>
</evidence>
<accession>A0A0G1XQX4</accession>
<name>A0A0G1XQX4_9BACT</name>
<dbReference type="InterPro" id="IPR025101">
    <property type="entry name" value="DUF4012"/>
</dbReference>
<reference evidence="1 2" key="1">
    <citation type="journal article" date="2015" name="Nature">
        <title>rRNA introns, odd ribosomes, and small enigmatic genomes across a large radiation of phyla.</title>
        <authorList>
            <person name="Brown C.T."/>
            <person name="Hug L.A."/>
            <person name="Thomas B.C."/>
            <person name="Sharon I."/>
            <person name="Castelle C.J."/>
            <person name="Singh A."/>
            <person name="Wilkins M.J."/>
            <person name="Williams K.H."/>
            <person name="Banfield J.F."/>
        </authorList>
    </citation>
    <scope>NUCLEOTIDE SEQUENCE [LARGE SCALE GENOMIC DNA]</scope>
</reference>
<evidence type="ECO:0000313" key="1">
    <source>
        <dbReference type="EMBL" id="KKW33280.1"/>
    </source>
</evidence>
<dbReference type="EMBL" id="LCRI01000002">
    <property type="protein sequence ID" value="KKW33280.1"/>
    <property type="molecule type" value="Genomic_DNA"/>
</dbReference>
<gene>
    <name evidence="1" type="ORF">UY77_C0002G0028</name>
</gene>
<protein>
    <recommendedName>
        <fullName evidence="3">DUF4012 domain-containing protein</fullName>
    </recommendedName>
</protein>